<comment type="caution">
    <text evidence="7">The sequence shown here is derived from an EMBL/GenBank/DDBJ whole genome shotgun (WGS) entry which is preliminary data.</text>
</comment>
<keyword evidence="2 6" id="KW-0255">Endonuclease</keyword>
<dbReference type="CDD" id="cd00221">
    <property type="entry name" value="Vsr"/>
    <property type="match status" value="1"/>
</dbReference>
<reference evidence="8" key="1">
    <citation type="journal article" date="2019" name="Int. J. Syst. Evol. Microbiol.">
        <title>The Global Catalogue of Microorganisms (GCM) 10K type strain sequencing project: providing services to taxonomists for standard genome sequencing and annotation.</title>
        <authorList>
            <consortium name="The Broad Institute Genomics Platform"/>
            <consortium name="The Broad Institute Genome Sequencing Center for Infectious Disease"/>
            <person name="Wu L."/>
            <person name="Ma J."/>
        </authorList>
    </citation>
    <scope>NUCLEOTIDE SEQUENCE [LARGE SCALE GENOMIC DNA]</scope>
    <source>
        <strain evidence="8">JCM 17927</strain>
    </source>
</reference>
<evidence type="ECO:0000256" key="1">
    <source>
        <dbReference type="ARBA" id="ARBA00022722"/>
    </source>
</evidence>
<dbReference type="NCBIfam" id="TIGR00632">
    <property type="entry name" value="vsr"/>
    <property type="match status" value="1"/>
</dbReference>
<dbReference type="Pfam" id="PF03852">
    <property type="entry name" value="Vsr"/>
    <property type="match status" value="1"/>
</dbReference>
<keyword evidence="4 6" id="KW-0378">Hydrolase</keyword>
<dbReference type="Proteomes" id="UP001501175">
    <property type="component" value="Unassembled WGS sequence"/>
</dbReference>
<keyword evidence="5 6" id="KW-0234">DNA repair</keyword>
<comment type="similarity">
    <text evidence="6">Belongs to the vsr family.</text>
</comment>
<dbReference type="PIRSF" id="PIRSF018267">
    <property type="entry name" value="VSR_endonuc"/>
    <property type="match status" value="1"/>
</dbReference>
<evidence type="ECO:0000256" key="5">
    <source>
        <dbReference type="ARBA" id="ARBA00023204"/>
    </source>
</evidence>
<keyword evidence="1 6" id="KW-0540">Nuclease</keyword>
<dbReference type="Gene3D" id="3.40.960.10">
    <property type="entry name" value="VSR Endonuclease"/>
    <property type="match status" value="1"/>
</dbReference>
<dbReference type="EC" id="3.1.-.-" evidence="6"/>
<dbReference type="InterPro" id="IPR004603">
    <property type="entry name" value="DNA_mismatch_endonuc_vsr"/>
</dbReference>
<organism evidence="7 8">
    <name type="scientific">Nibrella saemangeumensis</name>
    <dbReference type="NCBI Taxonomy" id="1084526"/>
    <lineage>
        <taxon>Bacteria</taxon>
        <taxon>Pseudomonadati</taxon>
        <taxon>Bacteroidota</taxon>
        <taxon>Cytophagia</taxon>
        <taxon>Cytophagales</taxon>
        <taxon>Spirosomataceae</taxon>
        <taxon>Nibrella</taxon>
    </lineage>
</organism>
<sequence>MADVHTPEQRSFNMSRIRGKDTKPEMIVRQFLHKNGFRYRIHVKDLPGKPDIVMPKYRTVIFIHGCFWHGHEGCRYFIIPKTRTEWWTNKIMTSRRKDQENTQSLRNAGWNVVTIFECELRPLLREKSLKNLLLYLRAPSADSLDFNDHE</sequence>
<keyword evidence="8" id="KW-1185">Reference proteome</keyword>
<proteinExistence type="inferred from homology"/>
<evidence type="ECO:0000313" key="8">
    <source>
        <dbReference type="Proteomes" id="UP001501175"/>
    </source>
</evidence>
<evidence type="ECO:0000256" key="4">
    <source>
        <dbReference type="ARBA" id="ARBA00022801"/>
    </source>
</evidence>
<evidence type="ECO:0000256" key="3">
    <source>
        <dbReference type="ARBA" id="ARBA00022763"/>
    </source>
</evidence>
<dbReference type="SUPFAM" id="SSF52980">
    <property type="entry name" value="Restriction endonuclease-like"/>
    <property type="match status" value="1"/>
</dbReference>
<dbReference type="GO" id="GO:0004519">
    <property type="term" value="F:endonuclease activity"/>
    <property type="evidence" value="ECO:0007669"/>
    <property type="project" value="UniProtKB-KW"/>
</dbReference>
<dbReference type="RefSeq" id="WP_345240590.1">
    <property type="nucleotide sequence ID" value="NZ_BAABHD010000005.1"/>
</dbReference>
<dbReference type="InterPro" id="IPR011335">
    <property type="entry name" value="Restrct_endonuc-II-like"/>
</dbReference>
<name>A0ABP8MGG8_9BACT</name>
<comment type="function">
    <text evidence="6">May nick specific sequences that contain T:G mispairs resulting from m5C-deamination.</text>
</comment>
<evidence type="ECO:0000256" key="2">
    <source>
        <dbReference type="ARBA" id="ARBA00022759"/>
    </source>
</evidence>
<gene>
    <name evidence="7" type="ORF">GCM10023189_07010</name>
</gene>
<protein>
    <recommendedName>
        <fullName evidence="6">Very short patch repair endonuclease</fullName>
        <ecNumber evidence="6">3.1.-.-</ecNumber>
    </recommendedName>
</protein>
<keyword evidence="3 6" id="KW-0227">DNA damage</keyword>
<evidence type="ECO:0000313" key="7">
    <source>
        <dbReference type="EMBL" id="GAA4448723.1"/>
    </source>
</evidence>
<evidence type="ECO:0000256" key="6">
    <source>
        <dbReference type="PIRNR" id="PIRNR018267"/>
    </source>
</evidence>
<dbReference type="EMBL" id="BAABHD010000005">
    <property type="protein sequence ID" value="GAA4448723.1"/>
    <property type="molecule type" value="Genomic_DNA"/>
</dbReference>
<accession>A0ABP8MGG8</accession>